<name>A0A1W4WWV2_AGRPL</name>
<dbReference type="GeneID" id="108739105"/>
<dbReference type="Proteomes" id="UP000192223">
    <property type="component" value="Unplaced"/>
</dbReference>
<dbReference type="OrthoDB" id="10263316at2759"/>
<proteinExistence type="predicted"/>
<accession>A0A1W4WWV2</accession>
<reference evidence="3 4" key="1">
    <citation type="submission" date="2025-04" db="UniProtKB">
        <authorList>
            <consortium name="RefSeq"/>
        </authorList>
    </citation>
    <scope>IDENTIFICATION</scope>
    <source>
        <tissue evidence="3 4">Entire body</tissue>
    </source>
</reference>
<dbReference type="AlphaFoldDB" id="A0A1W4WWV2"/>
<dbReference type="PANTHER" id="PTHR48421:SF1">
    <property type="entry name" value="MYCBP-ASSOCIATED PROTEIN"/>
    <property type="match status" value="1"/>
</dbReference>
<feature type="compositionally biased region" description="Basic and acidic residues" evidence="1">
    <location>
        <begin position="740"/>
        <end position="770"/>
    </location>
</feature>
<dbReference type="KEGG" id="apln:112904048"/>
<evidence type="ECO:0000313" key="2">
    <source>
        <dbReference type="Proteomes" id="UP000192223"/>
    </source>
</evidence>
<dbReference type="STRING" id="224129.A0A1W4WWV2"/>
<dbReference type="InterPro" id="IPR032707">
    <property type="entry name" value="MYCBPAP"/>
</dbReference>
<dbReference type="RefSeq" id="XP_025828993.1">
    <property type="nucleotide sequence ID" value="XM_025973208.1"/>
</dbReference>
<organism evidence="2 3">
    <name type="scientific">Agrilus planipennis</name>
    <name type="common">Emerald ash borer</name>
    <name type="synonym">Agrilus marcopoli</name>
    <dbReference type="NCBI Taxonomy" id="224129"/>
    <lineage>
        <taxon>Eukaryota</taxon>
        <taxon>Metazoa</taxon>
        <taxon>Ecdysozoa</taxon>
        <taxon>Arthropoda</taxon>
        <taxon>Hexapoda</taxon>
        <taxon>Insecta</taxon>
        <taxon>Pterygota</taxon>
        <taxon>Neoptera</taxon>
        <taxon>Endopterygota</taxon>
        <taxon>Coleoptera</taxon>
        <taxon>Polyphaga</taxon>
        <taxon>Elateriformia</taxon>
        <taxon>Buprestoidea</taxon>
        <taxon>Buprestidae</taxon>
        <taxon>Agrilinae</taxon>
        <taxon>Agrilus</taxon>
    </lineage>
</organism>
<dbReference type="Pfam" id="PF14646">
    <property type="entry name" value="MYCBPAP"/>
    <property type="match status" value="1"/>
</dbReference>
<feature type="region of interest" description="Disordered" evidence="1">
    <location>
        <begin position="783"/>
        <end position="807"/>
    </location>
</feature>
<evidence type="ECO:0000256" key="1">
    <source>
        <dbReference type="SAM" id="MobiDB-lite"/>
    </source>
</evidence>
<dbReference type="RefSeq" id="XP_018328334.1">
    <property type="nucleotide sequence ID" value="XM_018472832.2"/>
</dbReference>
<feature type="compositionally biased region" description="Basic and acidic residues" evidence="1">
    <location>
        <begin position="691"/>
        <end position="709"/>
    </location>
</feature>
<feature type="compositionally biased region" description="Low complexity" evidence="1">
    <location>
        <begin position="1029"/>
        <end position="1040"/>
    </location>
</feature>
<feature type="region of interest" description="Disordered" evidence="1">
    <location>
        <begin position="678"/>
        <end position="771"/>
    </location>
</feature>
<dbReference type="KEGG" id="apln:108739105"/>
<keyword evidence="2" id="KW-1185">Reference proteome</keyword>
<dbReference type="PANTHER" id="PTHR48421">
    <property type="entry name" value="MYCBP-ASSOCIATED PROTEIN"/>
    <property type="match status" value="1"/>
</dbReference>
<sequence length="1074" mass="125051">MSFTDLPNIDEIIDINSICPVCTGKKCKCRMAISVKERARQVEHMLDNRLKNWNVWLERRKKIHEKLCKNLNRQPGDLLMNSFEELRQTNEIRLREYYEKRYTEPDPQRGCPGFWKMPHYLKPLPGQRGPTHFAVMTPLEKCELPSVDYVRIPTEVQKKKDVLPRSRFTIARDLLDRQRPELDNLIVSSVPIWHDIFKQETVKEVTVTETITESVQSPVQPESPEVEPQPTRERFHIKINGLDISPSSNVMGTRKVYLLFDYDLSKKEMMTQYLHMENLGCVVVRYYWIPNPKYEMFADIVPDKPVKSLFFFNKNEQILMPEATYDFPVSFKTHDEGIYLEQWQLRFKPATVSDSLKLVIVMHASAFRGDEKDKKEKIEKHIANNVRSRLIEECLEYVFPKRRRKTSRAQVYTYNKKEIFEAINTEFSPCDKRVRYLYNKEVVEQLEDLYYILRRSSDPLYWNLSLTKLMKLAKYHDIKCEALERKKIFTAYDEYVEMGMKVEEEKAGKFQDQLEANRKKILQKYTTSEELEMLFPPQSEEQIKIAEEHPHVVLIGTEPENDEEETAKDIPSLIKILEQSTEMNKYTKYFNWLVEKLERQVTITNEDLVTFRRVYAILCTYFDIIEQKVEQLKSIVHVDPKRHFVTHSSREENNLQRAAGLSLVQSFFKMPEWHVENTIHVPREPPPPSYKTDKPPPENLKDIPLEECKKRYKTYYNLPMTPPPGGKGKGGKGDKKKGKDKSDKGSAKTDKGSKKGGAAKEPKEVDDGYKVNENFDPFAEELPTEIPLEKNVQSTESTDNSSTGKALSSRSSILRKNIITAYDHNVYVIFYVYICRAIDEIVDVLSIFERNVFPLPTVNEIYQSRHFVHKKLINVKRLVTGSKPLKVKVQVPQKKHWFTKEMEESIARVQSKSSLWSLLYPQEQLQQREPREAKKPISYPETIKAVGQWQTPVEAKSTSTVEGGVLDVNFEYFKDKSVQKFYRRADEKDDLEEYIEKVQYVSSAQNLHYECVTEESDTIGTATETFLTSTTSTTEKTGTADTKDKKSSGTGSLKPDLCGEDGNECTNPDCKCKL</sequence>
<evidence type="ECO:0000313" key="4">
    <source>
        <dbReference type="RefSeq" id="XP_025828993.1"/>
    </source>
</evidence>
<feature type="region of interest" description="Disordered" evidence="1">
    <location>
        <begin position="1029"/>
        <end position="1067"/>
    </location>
</feature>
<protein>
    <submittedName>
        <fullName evidence="3">Uncharacterized protein LOC108739105</fullName>
    </submittedName>
    <submittedName>
        <fullName evidence="4">Uncharacterized protein LOC112904048</fullName>
    </submittedName>
</protein>
<gene>
    <name evidence="3" type="primary">LOC108739105</name>
    <name evidence="4" type="synonym">LOC112904048</name>
</gene>
<evidence type="ECO:0000313" key="3">
    <source>
        <dbReference type="RefSeq" id="XP_018328334.1"/>
    </source>
</evidence>
<feature type="compositionally biased region" description="Polar residues" evidence="1">
    <location>
        <begin position="791"/>
        <end position="807"/>
    </location>
</feature>